<dbReference type="Proteomes" id="UP001159405">
    <property type="component" value="Unassembled WGS sequence"/>
</dbReference>
<gene>
    <name evidence="3" type="ORF">PLOB_00042255</name>
</gene>
<proteinExistence type="predicted"/>
<comment type="caution">
    <text evidence="3">The sequence shown here is derived from an EMBL/GenBank/DDBJ whole genome shotgun (WGS) entry which is preliminary data.</text>
</comment>
<feature type="coiled-coil region" evidence="1">
    <location>
        <begin position="309"/>
        <end position="345"/>
    </location>
</feature>
<accession>A0ABN8PGH0</accession>
<sequence>MSESAEAGCKIVSHQEIITESEDEDSDSSTDFDPEEIEKEIMGVKSMLRRHCGRHKNVAKLQSEHANWLKNEVTLRNKPLNLEGSSTTETIQKVNRAEDREKIRRMSIPFSCDVEETDLDISVTSGQLSNVHQELLHLFAIHDAKYQMECEQERRSVESTKNRMHEELLSNMARRKAREIFEMERQRKIEEMIRLTETVSAESIAMAETNDRLSHVHEDLKNAFKRMRDAKAAKEDQDRKRTEELKEMMLQEIRRRPTGSELNVMEQERKRREELYQVQLNERSQSHENLLQVQEQLLKIFAKLKREKKVKKIETRQHQEENKERMQEELIRRSLQREVSKLEAQEKARRIKESKSQIGEGDDAKSKAIDMLVDVQKQLLDVFAVSKLQDVKHRMDQLKVMNCRQNMLQEIRSRRVDRENSSGITRKSIVAVHKPGRRLSLIGEKLQHEVTHSPFRDVSQN</sequence>
<protein>
    <submittedName>
        <fullName evidence="3">Uncharacterized protein</fullName>
    </submittedName>
</protein>
<evidence type="ECO:0000313" key="4">
    <source>
        <dbReference type="Proteomes" id="UP001159405"/>
    </source>
</evidence>
<evidence type="ECO:0000313" key="3">
    <source>
        <dbReference type="EMBL" id="CAH3142301.1"/>
    </source>
</evidence>
<evidence type="ECO:0000256" key="1">
    <source>
        <dbReference type="SAM" id="Coils"/>
    </source>
</evidence>
<feature type="region of interest" description="Disordered" evidence="2">
    <location>
        <begin position="1"/>
        <end position="33"/>
    </location>
</feature>
<dbReference type="EMBL" id="CALNXK010000068">
    <property type="protein sequence ID" value="CAH3142301.1"/>
    <property type="molecule type" value="Genomic_DNA"/>
</dbReference>
<organism evidence="3 4">
    <name type="scientific">Porites lobata</name>
    <dbReference type="NCBI Taxonomy" id="104759"/>
    <lineage>
        <taxon>Eukaryota</taxon>
        <taxon>Metazoa</taxon>
        <taxon>Cnidaria</taxon>
        <taxon>Anthozoa</taxon>
        <taxon>Hexacorallia</taxon>
        <taxon>Scleractinia</taxon>
        <taxon>Fungiina</taxon>
        <taxon>Poritidae</taxon>
        <taxon>Porites</taxon>
    </lineage>
</organism>
<feature type="compositionally biased region" description="Acidic residues" evidence="2">
    <location>
        <begin position="19"/>
        <end position="33"/>
    </location>
</feature>
<evidence type="ECO:0000256" key="2">
    <source>
        <dbReference type="SAM" id="MobiDB-lite"/>
    </source>
</evidence>
<reference evidence="3 4" key="1">
    <citation type="submission" date="2022-05" db="EMBL/GenBank/DDBJ databases">
        <authorList>
            <consortium name="Genoscope - CEA"/>
            <person name="William W."/>
        </authorList>
    </citation>
    <scope>NUCLEOTIDE SEQUENCE [LARGE SCALE GENOMIC DNA]</scope>
</reference>
<keyword evidence="4" id="KW-1185">Reference proteome</keyword>
<keyword evidence="1" id="KW-0175">Coiled coil</keyword>
<name>A0ABN8PGH0_9CNID</name>